<dbReference type="PANTHER" id="PTHR43690">
    <property type="entry name" value="NARDILYSIN"/>
    <property type="match status" value="1"/>
</dbReference>
<dbReference type="SUPFAM" id="SSF63411">
    <property type="entry name" value="LuxS/MPP-like metallohydrolase"/>
    <property type="match status" value="4"/>
</dbReference>
<protein>
    <submittedName>
        <fullName evidence="11">Zinc protease</fullName>
        <ecNumber evidence="11">3.4.24.-</ecNumber>
    </submittedName>
</protein>
<dbReference type="InterPro" id="IPR011249">
    <property type="entry name" value="Metalloenz_LuxS/M16"/>
</dbReference>
<dbReference type="EC" id="3.4.24.-" evidence="11"/>
<comment type="similarity">
    <text evidence="2 8">Belongs to the peptidase M16 family.</text>
</comment>
<evidence type="ECO:0000256" key="6">
    <source>
        <dbReference type="ARBA" id="ARBA00022833"/>
    </source>
</evidence>
<accession>A0A840RR42</accession>
<evidence type="ECO:0000256" key="3">
    <source>
        <dbReference type="ARBA" id="ARBA00022670"/>
    </source>
</evidence>
<feature type="domain" description="Peptidase M16 C-terminal" evidence="10">
    <location>
        <begin position="242"/>
        <end position="417"/>
    </location>
</feature>
<keyword evidence="12" id="KW-1185">Reference proteome</keyword>
<dbReference type="InterPro" id="IPR011765">
    <property type="entry name" value="Pept_M16_N"/>
</dbReference>
<gene>
    <name evidence="11" type="ORF">HNR39_001283</name>
</gene>
<evidence type="ECO:0000256" key="4">
    <source>
        <dbReference type="ARBA" id="ARBA00022723"/>
    </source>
</evidence>
<dbReference type="Pfam" id="PF05193">
    <property type="entry name" value="Peptidase_M16_C"/>
    <property type="match status" value="2"/>
</dbReference>
<dbReference type="PANTHER" id="PTHR43690:SF17">
    <property type="entry name" value="PROTEIN YHJJ"/>
    <property type="match status" value="1"/>
</dbReference>
<dbReference type="AlphaFoldDB" id="A0A840RR42"/>
<dbReference type="GO" id="GO:0006508">
    <property type="term" value="P:proteolysis"/>
    <property type="evidence" value="ECO:0007669"/>
    <property type="project" value="UniProtKB-KW"/>
</dbReference>
<evidence type="ECO:0000259" key="9">
    <source>
        <dbReference type="Pfam" id="PF00675"/>
    </source>
</evidence>
<keyword evidence="3 11" id="KW-0645">Protease</keyword>
<dbReference type="Pfam" id="PF00675">
    <property type="entry name" value="Peptidase_M16"/>
    <property type="match status" value="1"/>
</dbReference>
<dbReference type="Proteomes" id="UP000571084">
    <property type="component" value="Unassembled WGS sequence"/>
</dbReference>
<dbReference type="InterPro" id="IPR007863">
    <property type="entry name" value="Peptidase_M16_C"/>
</dbReference>
<proteinExistence type="inferred from homology"/>
<evidence type="ECO:0000256" key="5">
    <source>
        <dbReference type="ARBA" id="ARBA00022801"/>
    </source>
</evidence>
<comment type="cofactor">
    <cofactor evidence="1">
        <name>Zn(2+)</name>
        <dbReference type="ChEBI" id="CHEBI:29105"/>
    </cofactor>
</comment>
<evidence type="ECO:0000313" key="11">
    <source>
        <dbReference type="EMBL" id="MBB5199456.1"/>
    </source>
</evidence>
<name>A0A840RR42_9BURK</name>
<dbReference type="InterPro" id="IPR050626">
    <property type="entry name" value="Peptidase_M16"/>
</dbReference>
<dbReference type="EMBL" id="JACHHQ010000002">
    <property type="protein sequence ID" value="MBB5199456.1"/>
    <property type="molecule type" value="Genomic_DNA"/>
</dbReference>
<feature type="domain" description="Peptidase M16 C-terminal" evidence="10">
    <location>
        <begin position="689"/>
        <end position="868"/>
    </location>
</feature>
<dbReference type="PROSITE" id="PS00143">
    <property type="entry name" value="INSULINASE"/>
    <property type="match status" value="1"/>
</dbReference>
<reference evidence="11 12" key="1">
    <citation type="submission" date="2020-08" db="EMBL/GenBank/DDBJ databases">
        <title>Genomic Encyclopedia of Type Strains, Phase IV (KMG-IV): sequencing the most valuable type-strain genomes for metagenomic binning, comparative biology and taxonomic classification.</title>
        <authorList>
            <person name="Goeker M."/>
        </authorList>
    </citation>
    <scope>NUCLEOTIDE SEQUENCE [LARGE SCALE GENOMIC DNA]</scope>
    <source>
        <strain evidence="11 12">DSM 23240</strain>
    </source>
</reference>
<keyword evidence="6" id="KW-0862">Zinc</keyword>
<dbReference type="InterPro" id="IPR001431">
    <property type="entry name" value="Pept_M16_Zn_BS"/>
</dbReference>
<keyword evidence="5 11" id="KW-0378">Hydrolase</keyword>
<feature type="domain" description="Peptidase M16 N-terminal" evidence="9">
    <location>
        <begin position="89"/>
        <end position="234"/>
    </location>
</feature>
<keyword evidence="4" id="KW-0479">Metal-binding</keyword>
<comment type="caution">
    <text evidence="11">The sequence shown here is derived from an EMBL/GenBank/DDBJ whole genome shotgun (WGS) entry which is preliminary data.</text>
</comment>
<dbReference type="Gene3D" id="3.30.830.10">
    <property type="entry name" value="Metalloenzyme, LuxS/M16 peptidase-like"/>
    <property type="match status" value="4"/>
</dbReference>
<evidence type="ECO:0000256" key="7">
    <source>
        <dbReference type="ARBA" id="ARBA00023049"/>
    </source>
</evidence>
<evidence type="ECO:0000259" key="10">
    <source>
        <dbReference type="Pfam" id="PF05193"/>
    </source>
</evidence>
<dbReference type="GO" id="GO:0046872">
    <property type="term" value="F:metal ion binding"/>
    <property type="evidence" value="ECO:0007669"/>
    <property type="project" value="UniProtKB-KW"/>
</dbReference>
<evidence type="ECO:0000256" key="2">
    <source>
        <dbReference type="ARBA" id="ARBA00007261"/>
    </source>
</evidence>
<evidence type="ECO:0000256" key="1">
    <source>
        <dbReference type="ARBA" id="ARBA00001947"/>
    </source>
</evidence>
<keyword evidence="7" id="KW-0482">Metalloprotease</keyword>
<evidence type="ECO:0000256" key="8">
    <source>
        <dbReference type="RuleBase" id="RU004447"/>
    </source>
</evidence>
<dbReference type="GO" id="GO:0004222">
    <property type="term" value="F:metalloendopeptidase activity"/>
    <property type="evidence" value="ECO:0007669"/>
    <property type="project" value="InterPro"/>
</dbReference>
<sequence length="952" mass="105145">MPLTQLSLPITFNADATAKGIIARLRASALSGAMTLMLMSVFMLADAQTPAPNITATIAAPDITHFANITKGPAAEGITEYRFSNGFKVLLLPDDTKPTVTVNMTYLVGSRFENYGETGMAHLLEHMMFKGTPNHPAIPKDFGQRGMSFNGTTSLDRTNYYEFSQASDDNLKWAINLEADRMLHSFVAKKDLDSEMTVVRNEFEKGENSPVSVLFKRMQGVAFDWHSYGKPTIGNRSDVENVKIENLQAFYRMYYQPDNAVLLISGKFDQGKALNWVNEAFGKLPKPTRKLPEFWTVEPTQDGERSFVIRREGDIQIVAVAYKVPSELHPDSNAMSFAASILGDTPNGRLYKALVETGKATSVFNYEMTGYAPGLMILAAIVKKNEPIEPVRAALVDAVEKFSATPPTPEEMDRVKRSTANSYESLLNDPQQLGISMSSAIALGDWRLLFLGRDQIKQVTSPDVASAAARYFKRDNRTVGIFQPNEAPQRAEVPAAPPLTDVMKVYKPQQGMASGEVFDPSQANIDARTQHMTVGGLKLALLPKKTRGETVSVHLKFNWGDEKSLFDKNAISDMTGAMLRRGTTTLNRQQLADAFSQYKINGGLYQFETTRTNLADAMKLVADVLKHPRFDPVEFERLQKEVIVGLESTRNNPGSRATEVMSQHYNLYPQGAWMSEPTIDQRIASFKAVKLADVVAFHKAFYGASNGEMAIVGDFDTVAITKVVQAEFGAWKSTVPYQRVIRKNFDVAPFAEIINTPDKENGIYIARLNLDMRDSDPDYPALLVANYLFGGGSLKSRLADRIRQKDGLSYTVGSSLGISAISRAATFNIQAIAAPQNLARVDLGVKEELNRVRKEGFTAEELARAKSGMLQENIQARAQDAAVSAAWVKLMDLDRTFAWSKTLEDKISALTLDQVNAVFRERIDPAKLSVVIARDEAKVSNITVGVPTAIKP</sequence>
<organism evidence="11 12">
    <name type="scientific">Glaciimonas immobilis</name>
    <dbReference type="NCBI Taxonomy" id="728004"/>
    <lineage>
        <taxon>Bacteria</taxon>
        <taxon>Pseudomonadati</taxon>
        <taxon>Pseudomonadota</taxon>
        <taxon>Betaproteobacteria</taxon>
        <taxon>Burkholderiales</taxon>
        <taxon>Oxalobacteraceae</taxon>
        <taxon>Glaciimonas</taxon>
    </lineage>
</organism>
<evidence type="ECO:0000313" key="12">
    <source>
        <dbReference type="Proteomes" id="UP000571084"/>
    </source>
</evidence>